<accession>A0A917C8L8</accession>
<comment type="caution">
    <text evidence="7">The sequence shown here is derived from an EMBL/GenBank/DDBJ whole genome shotgun (WGS) entry which is preliminary data.</text>
</comment>
<dbReference type="InterPro" id="IPR045229">
    <property type="entry name" value="TPP_enz"/>
</dbReference>
<dbReference type="GO" id="GO:0009099">
    <property type="term" value="P:L-valine biosynthetic process"/>
    <property type="evidence" value="ECO:0007669"/>
    <property type="project" value="TreeGrafter"/>
</dbReference>
<proteinExistence type="inferred from homology"/>
<dbReference type="Proteomes" id="UP000632498">
    <property type="component" value="Unassembled WGS sequence"/>
</dbReference>
<dbReference type="RefSeq" id="WP_188666701.1">
    <property type="nucleotide sequence ID" value="NZ_BMHV01000030.1"/>
</dbReference>
<gene>
    <name evidence="7" type="ORF">GCM10011332_29880</name>
</gene>
<dbReference type="GO" id="GO:0009097">
    <property type="term" value="P:isoleucine biosynthetic process"/>
    <property type="evidence" value="ECO:0007669"/>
    <property type="project" value="TreeGrafter"/>
</dbReference>
<evidence type="ECO:0000256" key="2">
    <source>
        <dbReference type="ARBA" id="ARBA00023052"/>
    </source>
</evidence>
<comment type="similarity">
    <text evidence="1 3">Belongs to the TPP enzyme family.</text>
</comment>
<dbReference type="InterPro" id="IPR029061">
    <property type="entry name" value="THDP-binding"/>
</dbReference>
<dbReference type="GO" id="GO:0050660">
    <property type="term" value="F:flavin adenine dinucleotide binding"/>
    <property type="evidence" value="ECO:0007669"/>
    <property type="project" value="TreeGrafter"/>
</dbReference>
<dbReference type="PANTHER" id="PTHR18968:SF120">
    <property type="entry name" value="ACETOLACTATE SYNTHASE LARGE SUBUNIT"/>
    <property type="match status" value="1"/>
</dbReference>
<feature type="domain" description="Thiamine pyrophosphate enzyme central" evidence="4">
    <location>
        <begin position="192"/>
        <end position="329"/>
    </location>
</feature>
<dbReference type="GO" id="GO:0005948">
    <property type="term" value="C:acetolactate synthase complex"/>
    <property type="evidence" value="ECO:0007669"/>
    <property type="project" value="TreeGrafter"/>
</dbReference>
<evidence type="ECO:0000313" key="7">
    <source>
        <dbReference type="EMBL" id="GGF73848.1"/>
    </source>
</evidence>
<evidence type="ECO:0000256" key="3">
    <source>
        <dbReference type="RuleBase" id="RU362132"/>
    </source>
</evidence>
<dbReference type="Gene3D" id="3.40.50.970">
    <property type="match status" value="2"/>
</dbReference>
<dbReference type="GO" id="GO:0003984">
    <property type="term" value="F:acetolactate synthase activity"/>
    <property type="evidence" value="ECO:0007669"/>
    <property type="project" value="TreeGrafter"/>
</dbReference>
<dbReference type="SUPFAM" id="SSF52518">
    <property type="entry name" value="Thiamin diphosphate-binding fold (THDP-binding)"/>
    <property type="match status" value="2"/>
</dbReference>
<dbReference type="Pfam" id="PF02775">
    <property type="entry name" value="TPP_enzyme_C"/>
    <property type="match status" value="1"/>
</dbReference>
<organism evidence="7 8">
    <name type="scientific">Terasakiella brassicae</name>
    <dbReference type="NCBI Taxonomy" id="1634917"/>
    <lineage>
        <taxon>Bacteria</taxon>
        <taxon>Pseudomonadati</taxon>
        <taxon>Pseudomonadota</taxon>
        <taxon>Alphaproteobacteria</taxon>
        <taxon>Rhodospirillales</taxon>
        <taxon>Terasakiellaceae</taxon>
        <taxon>Terasakiella</taxon>
    </lineage>
</organism>
<dbReference type="InterPro" id="IPR000399">
    <property type="entry name" value="TPP-bd_CS"/>
</dbReference>
<dbReference type="GO" id="GO:0000287">
    <property type="term" value="F:magnesium ion binding"/>
    <property type="evidence" value="ECO:0007669"/>
    <property type="project" value="InterPro"/>
</dbReference>
<feature type="domain" description="Thiamine pyrophosphate enzyme TPP-binding" evidence="5">
    <location>
        <begin position="386"/>
        <end position="532"/>
    </location>
</feature>
<dbReference type="Pfam" id="PF02776">
    <property type="entry name" value="TPP_enzyme_N"/>
    <property type="match status" value="1"/>
</dbReference>
<keyword evidence="2 3" id="KW-0786">Thiamine pyrophosphate</keyword>
<dbReference type="AlphaFoldDB" id="A0A917C8L8"/>
<dbReference type="EMBL" id="BMHV01000030">
    <property type="protein sequence ID" value="GGF73848.1"/>
    <property type="molecule type" value="Genomic_DNA"/>
</dbReference>
<dbReference type="InterPro" id="IPR012001">
    <property type="entry name" value="Thiamin_PyroP_enz_TPP-bd_dom"/>
</dbReference>
<reference evidence="7" key="1">
    <citation type="journal article" date="2014" name="Int. J. Syst. Evol. Microbiol.">
        <title>Complete genome sequence of Corynebacterium casei LMG S-19264T (=DSM 44701T), isolated from a smear-ripened cheese.</title>
        <authorList>
            <consortium name="US DOE Joint Genome Institute (JGI-PGF)"/>
            <person name="Walter F."/>
            <person name="Albersmeier A."/>
            <person name="Kalinowski J."/>
            <person name="Ruckert C."/>
        </authorList>
    </citation>
    <scope>NUCLEOTIDE SEQUENCE</scope>
    <source>
        <strain evidence="7">CGMCC 1.15254</strain>
    </source>
</reference>
<dbReference type="FunFam" id="3.40.50.970:FF:000007">
    <property type="entry name" value="Acetolactate synthase"/>
    <property type="match status" value="1"/>
</dbReference>
<evidence type="ECO:0000259" key="5">
    <source>
        <dbReference type="Pfam" id="PF02775"/>
    </source>
</evidence>
<dbReference type="Gene3D" id="3.40.50.1220">
    <property type="entry name" value="TPP-binding domain"/>
    <property type="match status" value="1"/>
</dbReference>
<feature type="domain" description="Thiamine pyrophosphate enzyme N-terminal TPP-binding" evidence="6">
    <location>
        <begin position="5"/>
        <end position="118"/>
    </location>
</feature>
<dbReference type="Pfam" id="PF00205">
    <property type="entry name" value="TPP_enzyme_M"/>
    <property type="match status" value="1"/>
</dbReference>
<evidence type="ECO:0000256" key="1">
    <source>
        <dbReference type="ARBA" id="ARBA00007812"/>
    </source>
</evidence>
<evidence type="ECO:0000259" key="6">
    <source>
        <dbReference type="Pfam" id="PF02776"/>
    </source>
</evidence>
<dbReference type="SUPFAM" id="SSF52467">
    <property type="entry name" value="DHS-like NAD/FAD-binding domain"/>
    <property type="match status" value="1"/>
</dbReference>
<dbReference type="GO" id="GO:0030976">
    <property type="term" value="F:thiamine pyrophosphate binding"/>
    <property type="evidence" value="ECO:0007669"/>
    <property type="project" value="InterPro"/>
</dbReference>
<dbReference type="CDD" id="cd00568">
    <property type="entry name" value="TPP_enzymes"/>
    <property type="match status" value="1"/>
</dbReference>
<evidence type="ECO:0000313" key="8">
    <source>
        <dbReference type="Proteomes" id="UP000632498"/>
    </source>
</evidence>
<dbReference type="InterPro" id="IPR012000">
    <property type="entry name" value="Thiamin_PyroP_enz_cen_dom"/>
</dbReference>
<reference evidence="7" key="2">
    <citation type="submission" date="2020-09" db="EMBL/GenBank/DDBJ databases">
        <authorList>
            <person name="Sun Q."/>
            <person name="Zhou Y."/>
        </authorList>
    </citation>
    <scope>NUCLEOTIDE SEQUENCE</scope>
    <source>
        <strain evidence="7">CGMCC 1.15254</strain>
    </source>
</reference>
<keyword evidence="8" id="KW-1185">Reference proteome</keyword>
<evidence type="ECO:0000259" key="4">
    <source>
        <dbReference type="Pfam" id="PF00205"/>
    </source>
</evidence>
<protein>
    <submittedName>
        <fullName evidence="7">Thiamine pyrophosphate protein</fullName>
    </submittedName>
</protein>
<dbReference type="CDD" id="cd07035">
    <property type="entry name" value="TPP_PYR_POX_like"/>
    <property type="match status" value="1"/>
</dbReference>
<sequence length="550" mass="60027">MSNLTGAQLLVEQLSLHGSDKIFGVPGESYLAVLDALYDADGLDFITCRQEGGAAMMAEAYGKQTGKPGICMVTRGPGATNASAGVHVAFQDSTPMILFIGQVARDMMDREAFQEIDYRRMFGQMAKWVAQIDDADRIPEYIARAYQTAVSGRPGPVVLALPEDMLSGPAKRGPDLAPYCVPQSYPAPQDMDRMKDMLATAQKPLLIVGGGGWSRSVQADLEAFCQREKLPVAASFRCQDYINNDLTCYAGHVGIGIDPNLAKSINDSDLLIVLGARLGEMTTNGYEVVRPPKTRQKLIHIYPQAEELGRVYQPDLAIVATMSSFVKALSDCAFDQQSIWSPWQSALRANYEKFSTPLAHRGDVQMCDVVAHIRQQLPDNTTITNGAGNYAIWTHRFFAYREYGNQLAPTCGSMGYGLPAAIAAATLDPEKPVVCMAGDGCFMMTCQEFATAVQYGLKLIVIVVNNGKYGTIRMHQEKRFPARISGTTLQNPDFAAMATAFGGFGVRVERNEDFATAFEGARNFEGPSLIEIIIDNQVITPSQVIDDLRC</sequence>
<dbReference type="PROSITE" id="PS00187">
    <property type="entry name" value="TPP_ENZYMES"/>
    <property type="match status" value="1"/>
</dbReference>
<dbReference type="PANTHER" id="PTHR18968">
    <property type="entry name" value="THIAMINE PYROPHOSPHATE ENZYMES"/>
    <property type="match status" value="1"/>
</dbReference>
<name>A0A917C8L8_9PROT</name>
<dbReference type="InterPro" id="IPR029035">
    <property type="entry name" value="DHS-like_NAD/FAD-binding_dom"/>
</dbReference>
<dbReference type="NCBIfam" id="NF006052">
    <property type="entry name" value="PRK08199.1"/>
    <property type="match status" value="1"/>
</dbReference>
<dbReference type="InterPro" id="IPR011766">
    <property type="entry name" value="TPP_enzyme_TPP-bd"/>
</dbReference>